<evidence type="ECO:0000256" key="6">
    <source>
        <dbReference type="ARBA" id="ARBA00022967"/>
    </source>
</evidence>
<dbReference type="PANTHER" id="PTHR43553:SF27">
    <property type="entry name" value="ENERGY-COUPLING FACTOR TRANSPORTER ATP-BINDING PROTEIN ECFA2"/>
    <property type="match status" value="1"/>
</dbReference>
<dbReference type="InterPro" id="IPR050095">
    <property type="entry name" value="ECF_ABC_transporter_ATP-bd"/>
</dbReference>
<dbReference type="SUPFAM" id="SSF52540">
    <property type="entry name" value="P-loop containing nucleoside triphosphate hydrolases"/>
    <property type="match status" value="1"/>
</dbReference>
<evidence type="ECO:0000256" key="3">
    <source>
        <dbReference type="ARBA" id="ARBA00022475"/>
    </source>
</evidence>
<comment type="function">
    <text evidence="8">ATP-binding (A) component of a common energy-coupling factor (ECF) ABC-transporter complex.</text>
</comment>
<keyword evidence="6" id="KW-1278">Translocase</keyword>
<keyword evidence="2 8" id="KW-0813">Transport</keyword>
<name>A0ABV8CVB5_9STRE</name>
<organism evidence="10 11">
    <name type="scientific">Streptococcus caprae</name>
    <dbReference type="NCBI Taxonomy" id="1640501"/>
    <lineage>
        <taxon>Bacteria</taxon>
        <taxon>Bacillati</taxon>
        <taxon>Bacillota</taxon>
        <taxon>Bacilli</taxon>
        <taxon>Lactobacillales</taxon>
        <taxon>Streptococcaceae</taxon>
        <taxon>Streptococcus</taxon>
    </lineage>
</organism>
<evidence type="ECO:0000256" key="1">
    <source>
        <dbReference type="ARBA" id="ARBA00004202"/>
    </source>
</evidence>
<dbReference type="EC" id="7.-.-.-" evidence="8"/>
<keyword evidence="3 8" id="KW-1003">Cell membrane</keyword>
<dbReference type="SMART" id="SM00382">
    <property type="entry name" value="AAA"/>
    <property type="match status" value="1"/>
</dbReference>
<dbReference type="InterPro" id="IPR003439">
    <property type="entry name" value="ABC_transporter-like_ATP-bd"/>
</dbReference>
<gene>
    <name evidence="10" type="ORF">ACFORF_05075</name>
</gene>
<dbReference type="Pfam" id="PF00005">
    <property type="entry name" value="ABC_tran"/>
    <property type="match status" value="1"/>
</dbReference>
<reference evidence="11" key="1">
    <citation type="journal article" date="2019" name="Int. J. Syst. Evol. Microbiol.">
        <title>The Global Catalogue of Microorganisms (GCM) 10K type strain sequencing project: providing services to taxonomists for standard genome sequencing and annotation.</title>
        <authorList>
            <consortium name="The Broad Institute Genomics Platform"/>
            <consortium name="The Broad Institute Genome Sequencing Center for Infectious Disease"/>
            <person name="Wu L."/>
            <person name="Ma J."/>
        </authorList>
    </citation>
    <scope>NUCLEOTIDE SEQUENCE [LARGE SCALE GENOMIC DNA]</scope>
    <source>
        <strain evidence="11">CCUG 67170</strain>
    </source>
</reference>
<evidence type="ECO:0000256" key="4">
    <source>
        <dbReference type="ARBA" id="ARBA00022741"/>
    </source>
</evidence>
<dbReference type="InterPro" id="IPR030946">
    <property type="entry name" value="EcfA2"/>
</dbReference>
<keyword evidence="5 8" id="KW-0067">ATP-binding</keyword>
<comment type="caution">
    <text evidence="10">The sequence shown here is derived from an EMBL/GenBank/DDBJ whole genome shotgun (WGS) entry which is preliminary data.</text>
</comment>
<accession>A0ABV8CVB5</accession>
<dbReference type="InterPro" id="IPR015856">
    <property type="entry name" value="ABC_transpr_CbiO/EcfA_su"/>
</dbReference>
<dbReference type="Gene3D" id="3.40.50.300">
    <property type="entry name" value="P-loop containing nucleotide triphosphate hydrolases"/>
    <property type="match status" value="1"/>
</dbReference>
<evidence type="ECO:0000313" key="10">
    <source>
        <dbReference type="EMBL" id="MFC3927978.1"/>
    </source>
</evidence>
<keyword evidence="11" id="KW-1185">Reference proteome</keyword>
<dbReference type="Proteomes" id="UP001595807">
    <property type="component" value="Unassembled WGS sequence"/>
</dbReference>
<dbReference type="PROSITE" id="PS00211">
    <property type="entry name" value="ABC_TRANSPORTER_1"/>
    <property type="match status" value="1"/>
</dbReference>
<dbReference type="PANTHER" id="PTHR43553">
    <property type="entry name" value="HEAVY METAL TRANSPORTER"/>
    <property type="match status" value="1"/>
</dbReference>
<dbReference type="EMBL" id="JBHRZV010000033">
    <property type="protein sequence ID" value="MFC3927978.1"/>
    <property type="molecule type" value="Genomic_DNA"/>
</dbReference>
<evidence type="ECO:0000313" key="11">
    <source>
        <dbReference type="Proteomes" id="UP001595807"/>
    </source>
</evidence>
<protein>
    <recommendedName>
        <fullName evidence="8">Energy-coupling factor transporter ATP-binding protein EcfA2</fullName>
        <ecNumber evidence="8">7.-.-.-</ecNumber>
    </recommendedName>
</protein>
<evidence type="ECO:0000256" key="5">
    <source>
        <dbReference type="ARBA" id="ARBA00022840"/>
    </source>
</evidence>
<dbReference type="InterPro" id="IPR003593">
    <property type="entry name" value="AAA+_ATPase"/>
</dbReference>
<dbReference type="NCBIfam" id="TIGR04521">
    <property type="entry name" value="ECF_ATPase_2"/>
    <property type="match status" value="1"/>
</dbReference>
<comment type="subcellular location">
    <subcellularLocation>
        <location evidence="1 8">Cell membrane</location>
        <topology evidence="1 8">Peripheral membrane protein</topology>
    </subcellularLocation>
</comment>
<comment type="similarity">
    <text evidence="8">Belongs to the ABC transporter superfamily. Energy-coupling factor EcfA family.</text>
</comment>
<dbReference type="InterPro" id="IPR027417">
    <property type="entry name" value="P-loop_NTPase"/>
</dbReference>
<feature type="domain" description="ABC transporter" evidence="9">
    <location>
        <begin position="3"/>
        <end position="245"/>
    </location>
</feature>
<dbReference type="CDD" id="cd03225">
    <property type="entry name" value="ABC_cobalt_CbiO_domain1"/>
    <property type="match status" value="1"/>
</dbReference>
<evidence type="ECO:0000259" key="9">
    <source>
        <dbReference type="PROSITE" id="PS50893"/>
    </source>
</evidence>
<dbReference type="InterPro" id="IPR017871">
    <property type="entry name" value="ABC_transporter-like_CS"/>
</dbReference>
<evidence type="ECO:0000256" key="7">
    <source>
        <dbReference type="ARBA" id="ARBA00023136"/>
    </source>
</evidence>
<dbReference type="PROSITE" id="PS50893">
    <property type="entry name" value="ABC_TRANSPORTER_2"/>
    <property type="match status" value="1"/>
</dbReference>
<keyword evidence="7 8" id="KW-0472">Membrane</keyword>
<comment type="subunit">
    <text evidence="8">Forms a stable energy-coupling factor (ECF) transporter complex composed of 2 membrane-embedded substrate-binding proteins (S component), 2 ATP-binding proteins (A component) and 2 transmembrane proteins (T component).</text>
</comment>
<keyword evidence="4 8" id="KW-0547">Nucleotide-binding</keyword>
<evidence type="ECO:0000256" key="8">
    <source>
        <dbReference type="RuleBase" id="RU365104"/>
    </source>
</evidence>
<proteinExistence type="inferred from homology"/>
<dbReference type="RefSeq" id="WP_380426108.1">
    <property type="nucleotide sequence ID" value="NZ_JBHRZV010000033.1"/>
</dbReference>
<sequence length="280" mass="31032">MGIALKQVSYSYQAGTPFEGRALFDIDLEIVDGSYTAFIGHTGSGKSTIMQLLNGLLIPSRGEVVVDDVMIEPKSKNKDIKSVRQKVGLVFQFPESQLFDETVLKDVAFGPKNFGKTPEEAERIAREKLTMVGISEDLFEKNPFELSGGQMRRVAIAGILAMEPKYLVLDEPTAGLDPKGRKDLMTLFKSLHRGGMTIILVTHLMDDVADFADYVYVLEKGRLVTSGQPRDVFQEVDFLESKQLGVPKITKFAHNLRQRGIEMTALPISLEEFSEVVQGG</sequence>
<evidence type="ECO:0000256" key="2">
    <source>
        <dbReference type="ARBA" id="ARBA00022448"/>
    </source>
</evidence>